<comment type="caution">
    <text evidence="2">The sequence shown here is derived from an EMBL/GenBank/DDBJ whole genome shotgun (WGS) entry which is preliminary data.</text>
</comment>
<keyword evidence="3" id="KW-1185">Reference proteome</keyword>
<name>A0A6G1DVL4_9ORYZ</name>
<protein>
    <submittedName>
        <fullName evidence="2">Uncharacterized protein</fullName>
    </submittedName>
</protein>
<accession>A0A6G1DVL4</accession>
<evidence type="ECO:0000313" key="2">
    <source>
        <dbReference type="EMBL" id="KAF0916242.1"/>
    </source>
</evidence>
<sequence>MAMYTLHVPFIYKRQWHWKMSTFYIIINLLVAVLVGLRGVKIKEYNIIETAYGDEFDKPNLTFKVVKNALRNAWFLMRTGFFCCRRIFMVILQQRD</sequence>
<evidence type="ECO:0000313" key="3">
    <source>
        <dbReference type="Proteomes" id="UP000479710"/>
    </source>
</evidence>
<dbReference type="AlphaFoldDB" id="A0A6G1DVL4"/>
<reference evidence="2 3" key="1">
    <citation type="submission" date="2019-11" db="EMBL/GenBank/DDBJ databases">
        <title>Whole genome sequence of Oryza granulata.</title>
        <authorList>
            <person name="Li W."/>
        </authorList>
    </citation>
    <scope>NUCLEOTIDE SEQUENCE [LARGE SCALE GENOMIC DNA]</scope>
    <source>
        <strain evidence="3">cv. Menghai</strain>
        <tissue evidence="2">Leaf</tissue>
    </source>
</reference>
<keyword evidence="1" id="KW-0812">Transmembrane</keyword>
<keyword evidence="1" id="KW-1133">Transmembrane helix</keyword>
<proteinExistence type="predicted"/>
<gene>
    <name evidence="2" type="ORF">E2562_005862</name>
</gene>
<feature type="transmembrane region" description="Helical" evidence="1">
    <location>
        <begin position="20"/>
        <end position="37"/>
    </location>
</feature>
<evidence type="ECO:0000256" key="1">
    <source>
        <dbReference type="SAM" id="Phobius"/>
    </source>
</evidence>
<organism evidence="2 3">
    <name type="scientific">Oryza meyeriana var. granulata</name>
    <dbReference type="NCBI Taxonomy" id="110450"/>
    <lineage>
        <taxon>Eukaryota</taxon>
        <taxon>Viridiplantae</taxon>
        <taxon>Streptophyta</taxon>
        <taxon>Embryophyta</taxon>
        <taxon>Tracheophyta</taxon>
        <taxon>Spermatophyta</taxon>
        <taxon>Magnoliopsida</taxon>
        <taxon>Liliopsida</taxon>
        <taxon>Poales</taxon>
        <taxon>Poaceae</taxon>
        <taxon>BOP clade</taxon>
        <taxon>Oryzoideae</taxon>
        <taxon>Oryzeae</taxon>
        <taxon>Oryzinae</taxon>
        <taxon>Oryza</taxon>
        <taxon>Oryza meyeriana</taxon>
    </lineage>
</organism>
<dbReference type="Proteomes" id="UP000479710">
    <property type="component" value="Unassembled WGS sequence"/>
</dbReference>
<keyword evidence="1" id="KW-0472">Membrane</keyword>
<dbReference type="EMBL" id="SPHZ02000005">
    <property type="protein sequence ID" value="KAF0916242.1"/>
    <property type="molecule type" value="Genomic_DNA"/>
</dbReference>